<dbReference type="Gene3D" id="3.60.15.10">
    <property type="entry name" value="Ribonuclease Z/Hydroxyacylglutathione hydrolase-like"/>
    <property type="match status" value="1"/>
</dbReference>
<evidence type="ECO:0000313" key="4">
    <source>
        <dbReference type="EMBL" id="SDL19847.1"/>
    </source>
</evidence>
<reference evidence="4 5" key="1">
    <citation type="submission" date="2016-10" db="EMBL/GenBank/DDBJ databases">
        <authorList>
            <person name="de Groot N.N."/>
        </authorList>
    </citation>
    <scope>NUCLEOTIDE SEQUENCE [LARGE SCALE GENOMIC DNA]</scope>
    <source>
        <strain evidence="4 5">DSM 797</strain>
    </source>
</reference>
<keyword evidence="1" id="KW-0677">Repeat</keyword>
<sequence length="660" mass="77528">MYKKLLGIVFTGIIVMSSTFYSDAFFNIFSDKIHFLNTKGYGDATIIQSNGKFALIDCGEDIEENATEIADYLKKLGTNKVDYFIMSHAHSDHIGSFFELSKLIKIDRFVGMDLGIETDTDLDDKENHPFYDKNKEEWKVPLVEVEDSDYDHDGIVETDWKTDYYYQQLLIGLKNQGISKGDKDKFIVPEESDKIRLGDYILQFNNTFKDLDEIPSANRDFNGTSTWITLTKGNSKIALTGDINKEEGDKVVNNYPETNDVDLYKIAHHSLNNTSENMVEKLKPSKSVAMGMDKVTETTKLLYKNGSDVYYTTENGPISLTVENNKVTLDKDYKTVDIVLDKEWVQIHDEWYYYENNEKIADCWKQLGGYWYYFKSNGACALDEFYEVEGKMYRFDKRGKMLSNTLYEDSDGNNYWFNISGRMANSEWINIDENWYMFNKQGIMLKNTWYKDDNGSTYWLEKDGKMSSDKWEKIGNIWYRFYKSGNMIKQNWYQDSSKNWYWLDENGKMASNKFEEINDRIYRFTKSGVMLSNNWYQNEEGIWYWLTSGGRMASNEWIKINNIWYRFNEDGFMLNNKWYRENNIWYWLTSSGKMASNEWVLVNGDWYRFSEGGVMLSNTWFNDSNGHKYYLTDSGAMAKNTMYIISGKKYYFNTSGACIN</sequence>
<dbReference type="EMBL" id="FNGW01000001">
    <property type="protein sequence ID" value="SDL19847.1"/>
    <property type="molecule type" value="Genomic_DNA"/>
</dbReference>
<dbReference type="Proteomes" id="UP000199068">
    <property type="component" value="Unassembled WGS sequence"/>
</dbReference>
<dbReference type="SUPFAM" id="SSF69360">
    <property type="entry name" value="Cell wall binding repeat"/>
    <property type="match status" value="2"/>
</dbReference>
<feature type="repeat" description="Cell wall-binding" evidence="2">
    <location>
        <begin position="489"/>
        <end position="509"/>
    </location>
</feature>
<dbReference type="RefSeq" id="WP_092721792.1">
    <property type="nucleotide sequence ID" value="NZ_FNGW01000001.1"/>
</dbReference>
<dbReference type="STRING" id="1121325.SAMN04515677_10194"/>
<evidence type="ECO:0000259" key="3">
    <source>
        <dbReference type="Pfam" id="PF00753"/>
    </source>
</evidence>
<dbReference type="AlphaFoldDB" id="A0A1G9I3N2"/>
<dbReference type="PANTHER" id="PTHR30619">
    <property type="entry name" value="DNA INTERNALIZATION/COMPETENCE PROTEIN COMEC/REC2"/>
    <property type="match status" value="1"/>
</dbReference>
<dbReference type="SUPFAM" id="SSF56281">
    <property type="entry name" value="Metallo-hydrolase/oxidoreductase"/>
    <property type="match status" value="1"/>
</dbReference>
<organism evidence="4 5">
    <name type="scientific">Romboutsia lituseburensis DSM 797</name>
    <dbReference type="NCBI Taxonomy" id="1121325"/>
    <lineage>
        <taxon>Bacteria</taxon>
        <taxon>Bacillati</taxon>
        <taxon>Bacillota</taxon>
        <taxon>Clostridia</taxon>
        <taxon>Peptostreptococcales</taxon>
        <taxon>Peptostreptococcaceae</taxon>
        <taxon>Romboutsia</taxon>
    </lineage>
</organism>
<dbReference type="InterPro" id="IPR001279">
    <property type="entry name" value="Metallo-B-lactamas"/>
</dbReference>
<dbReference type="Pfam" id="PF19127">
    <property type="entry name" value="Choline_bind_3"/>
    <property type="match status" value="1"/>
</dbReference>
<keyword evidence="5" id="KW-1185">Reference proteome</keyword>
<feature type="repeat" description="Cell wall-binding" evidence="2">
    <location>
        <begin position="554"/>
        <end position="573"/>
    </location>
</feature>
<dbReference type="Pfam" id="PF00753">
    <property type="entry name" value="Lactamase_B"/>
    <property type="match status" value="1"/>
</dbReference>
<feature type="domain" description="Metallo-beta-lactamase" evidence="3">
    <location>
        <begin position="39"/>
        <end position="283"/>
    </location>
</feature>
<evidence type="ECO:0000256" key="2">
    <source>
        <dbReference type="PROSITE-ProRule" id="PRU00591"/>
    </source>
</evidence>
<dbReference type="PANTHER" id="PTHR30619:SF7">
    <property type="entry name" value="BETA-LACTAMASE DOMAIN PROTEIN"/>
    <property type="match status" value="1"/>
</dbReference>
<name>A0A1G9I3N2_9FIRM</name>
<evidence type="ECO:0000313" key="5">
    <source>
        <dbReference type="Proteomes" id="UP000199068"/>
    </source>
</evidence>
<feature type="repeat" description="Cell wall-binding" evidence="2">
    <location>
        <begin position="425"/>
        <end position="444"/>
    </location>
</feature>
<dbReference type="InterPro" id="IPR018337">
    <property type="entry name" value="Cell_wall/Cho-bd_repeat"/>
</dbReference>
<gene>
    <name evidence="4" type="ORF">SAMN04515677_10194</name>
</gene>
<protein>
    <submittedName>
        <fullName evidence="4">Glucan-binding domain-containing protein (YG repeat)</fullName>
    </submittedName>
</protein>
<dbReference type="InterPro" id="IPR036866">
    <property type="entry name" value="RibonucZ/Hydroxyglut_hydro"/>
</dbReference>
<dbReference type="Pfam" id="PF01473">
    <property type="entry name" value="Choline_bind_1"/>
    <property type="match status" value="8"/>
</dbReference>
<evidence type="ECO:0000256" key="1">
    <source>
        <dbReference type="ARBA" id="ARBA00022737"/>
    </source>
</evidence>
<dbReference type="InterPro" id="IPR052159">
    <property type="entry name" value="Competence_DNA_uptake"/>
</dbReference>
<proteinExistence type="predicted"/>
<dbReference type="PROSITE" id="PS51170">
    <property type="entry name" value="CW"/>
    <property type="match status" value="3"/>
</dbReference>
<accession>A0A1G9I3N2</accession>
<dbReference type="Gene3D" id="2.10.270.10">
    <property type="entry name" value="Cholin Binding"/>
    <property type="match status" value="4"/>
</dbReference>